<evidence type="ECO:0000313" key="4">
    <source>
        <dbReference type="EMBL" id="KAB6141792.1"/>
    </source>
</evidence>
<keyword evidence="1" id="KW-0732">Signal</keyword>
<proteinExistence type="predicted"/>
<comment type="caution">
    <text evidence="5">The sequence shown here is derived from an EMBL/GenBank/DDBJ whole genome shotgun (WGS) entry which is preliminary data.</text>
</comment>
<gene>
    <name evidence="5" type="ORF">DW027_05110</name>
    <name evidence="4" type="ORF">GA398_22415</name>
</gene>
<dbReference type="Proteomes" id="UP000284495">
    <property type="component" value="Unassembled WGS sequence"/>
</dbReference>
<dbReference type="Pfam" id="PF12866">
    <property type="entry name" value="DUF3823"/>
    <property type="match status" value="1"/>
</dbReference>
<name>A0A415KVL9_9BACE</name>
<feature type="domain" description="DUF3823" evidence="3">
    <location>
        <begin position="122"/>
        <end position="220"/>
    </location>
</feature>
<dbReference type="AlphaFoldDB" id="A0A415KVL9"/>
<dbReference type="PROSITE" id="PS51257">
    <property type="entry name" value="PROKAR_LIPOPROTEIN"/>
    <property type="match status" value="1"/>
</dbReference>
<evidence type="ECO:0000313" key="5">
    <source>
        <dbReference type="EMBL" id="RHL40329.1"/>
    </source>
</evidence>
<reference evidence="5 6" key="1">
    <citation type="submission" date="2018-08" db="EMBL/GenBank/DDBJ databases">
        <title>A genome reference for cultivated species of the human gut microbiota.</title>
        <authorList>
            <person name="Zou Y."/>
            <person name="Xue W."/>
            <person name="Luo G."/>
        </authorList>
    </citation>
    <scope>NUCLEOTIDE SEQUENCE [LARGE SCALE GENOMIC DNA]</scope>
    <source>
        <strain evidence="5 6">AF38-2</strain>
    </source>
</reference>
<dbReference type="EMBL" id="WDED01000047">
    <property type="protein sequence ID" value="KAB6141792.1"/>
    <property type="molecule type" value="Genomic_DNA"/>
</dbReference>
<dbReference type="Gene3D" id="2.60.40.1120">
    <property type="entry name" value="Carboxypeptidase-like, regulatory domain"/>
    <property type="match status" value="1"/>
</dbReference>
<protein>
    <submittedName>
        <fullName evidence="5">DUF3823 domain-containing protein</fullName>
    </submittedName>
</protein>
<dbReference type="Gene3D" id="2.60.40.2060">
    <property type="match status" value="1"/>
</dbReference>
<dbReference type="RefSeq" id="WP_008023470.1">
    <property type="nucleotide sequence ID" value="NZ_JABFIB010000013.1"/>
</dbReference>
<dbReference type="InterPro" id="IPR041186">
    <property type="entry name" value="DUF3823_C"/>
</dbReference>
<feature type="signal peptide" evidence="1">
    <location>
        <begin position="1"/>
        <end position="22"/>
    </location>
</feature>
<evidence type="ECO:0000259" key="2">
    <source>
        <dbReference type="Pfam" id="PF12866"/>
    </source>
</evidence>
<accession>A0A415KVL9</accession>
<organism evidence="5 6">
    <name type="scientific">Bacteroides xylanisolvens</name>
    <dbReference type="NCBI Taxonomy" id="371601"/>
    <lineage>
        <taxon>Bacteria</taxon>
        <taxon>Pseudomonadati</taxon>
        <taxon>Bacteroidota</taxon>
        <taxon>Bacteroidia</taxon>
        <taxon>Bacteroidales</taxon>
        <taxon>Bacteroidaceae</taxon>
        <taxon>Bacteroides</taxon>
    </lineage>
</organism>
<feature type="chain" id="PRO_5036350338" evidence="1">
    <location>
        <begin position="23"/>
        <end position="223"/>
    </location>
</feature>
<evidence type="ECO:0000313" key="6">
    <source>
        <dbReference type="Proteomes" id="UP000284495"/>
    </source>
</evidence>
<evidence type="ECO:0000256" key="1">
    <source>
        <dbReference type="SAM" id="SignalP"/>
    </source>
</evidence>
<dbReference type="Pfam" id="PF18003">
    <property type="entry name" value="DUF3823_C"/>
    <property type="match status" value="1"/>
</dbReference>
<evidence type="ECO:0000313" key="7">
    <source>
        <dbReference type="Proteomes" id="UP000434604"/>
    </source>
</evidence>
<feature type="domain" description="DUF3823" evidence="2">
    <location>
        <begin position="32"/>
        <end position="117"/>
    </location>
</feature>
<dbReference type="InterPro" id="IPR024278">
    <property type="entry name" value="DUF3823_N"/>
</dbReference>
<sequence>MKKHIVYILLSCITLVSCSLYELDNQEPPKSEVYGNLVYNGQVVPVKNGQIPLNFYQDSYKGNGNFQVMPSQDGKINALLFDGEYKIILASNQGAYEENATPYILNVKGKTELNWEITPFFFVNKATYNCANKQITAKVDISKISQNRDLEFVSIIVSKSIICDRINKEKEFILNASDISNLSDIHITGDLSNWKNDYFFVRIGVKSVGNTFYNYSQVQRIEL</sequence>
<dbReference type="EMBL" id="QROO01000005">
    <property type="protein sequence ID" value="RHL40329.1"/>
    <property type="molecule type" value="Genomic_DNA"/>
</dbReference>
<reference evidence="4 7" key="2">
    <citation type="journal article" date="2019" name="Nat. Med.">
        <title>A library of human gut bacterial isolates paired with longitudinal multiomics data enables mechanistic microbiome research.</title>
        <authorList>
            <person name="Poyet M."/>
            <person name="Groussin M."/>
            <person name="Gibbons S.M."/>
            <person name="Avila-Pacheco J."/>
            <person name="Jiang X."/>
            <person name="Kearney S.M."/>
            <person name="Perrotta A.R."/>
            <person name="Berdy B."/>
            <person name="Zhao S."/>
            <person name="Lieberman T.D."/>
            <person name="Swanson P.K."/>
            <person name="Smith M."/>
            <person name="Roesemann S."/>
            <person name="Alexander J.E."/>
            <person name="Rich S.A."/>
            <person name="Livny J."/>
            <person name="Vlamakis H."/>
            <person name="Clish C."/>
            <person name="Bullock K."/>
            <person name="Deik A."/>
            <person name="Scott J."/>
            <person name="Pierce K.A."/>
            <person name="Xavier R.J."/>
            <person name="Alm E.J."/>
        </authorList>
    </citation>
    <scope>NUCLEOTIDE SEQUENCE [LARGE SCALE GENOMIC DNA]</scope>
    <source>
        <strain evidence="4 7">BIOML-A58</strain>
    </source>
</reference>
<evidence type="ECO:0000259" key="3">
    <source>
        <dbReference type="Pfam" id="PF18003"/>
    </source>
</evidence>
<dbReference type="Proteomes" id="UP000434604">
    <property type="component" value="Unassembled WGS sequence"/>
</dbReference>